<evidence type="ECO:0000256" key="8">
    <source>
        <dbReference type="ARBA" id="ARBA00048628"/>
    </source>
</evidence>
<evidence type="ECO:0000256" key="1">
    <source>
        <dbReference type="ARBA" id="ARBA00001974"/>
    </source>
</evidence>
<evidence type="ECO:0000256" key="5">
    <source>
        <dbReference type="ARBA" id="ARBA00022827"/>
    </source>
</evidence>
<dbReference type="Gene3D" id="3.20.20.220">
    <property type="match status" value="1"/>
</dbReference>
<dbReference type="OrthoDB" id="9803687at2"/>
<dbReference type="CDD" id="cd00537">
    <property type="entry name" value="MTHFR"/>
    <property type="match status" value="1"/>
</dbReference>
<comment type="cofactor">
    <cofactor evidence="1 9">
        <name>FAD</name>
        <dbReference type="ChEBI" id="CHEBI:57692"/>
    </cofactor>
</comment>
<keyword evidence="11" id="KW-1185">Reference proteome</keyword>
<evidence type="ECO:0000313" key="10">
    <source>
        <dbReference type="EMBL" id="PTM95408.1"/>
    </source>
</evidence>
<dbReference type="GO" id="GO:0009086">
    <property type="term" value="P:methionine biosynthetic process"/>
    <property type="evidence" value="ECO:0007669"/>
    <property type="project" value="TreeGrafter"/>
</dbReference>
<proteinExistence type="inferred from homology"/>
<dbReference type="PANTHER" id="PTHR45754:SF3">
    <property type="entry name" value="METHYLENETETRAHYDROFOLATE REDUCTASE (NADPH)"/>
    <property type="match status" value="1"/>
</dbReference>
<evidence type="ECO:0000256" key="7">
    <source>
        <dbReference type="ARBA" id="ARBA00034478"/>
    </source>
</evidence>
<comment type="caution">
    <text evidence="10">The sequence shown here is derived from an EMBL/GenBank/DDBJ whole genome shotgun (WGS) entry which is preliminary data.</text>
</comment>
<keyword evidence="5 9" id="KW-0274">FAD</keyword>
<organism evidence="10 11">
    <name type="scientific">Mycoplana dimorpha</name>
    <dbReference type="NCBI Taxonomy" id="28320"/>
    <lineage>
        <taxon>Bacteria</taxon>
        <taxon>Pseudomonadati</taxon>
        <taxon>Pseudomonadota</taxon>
        <taxon>Alphaproteobacteria</taxon>
        <taxon>Hyphomicrobiales</taxon>
        <taxon>Rhizobiaceae</taxon>
        <taxon>Mycoplana</taxon>
    </lineage>
</organism>
<accession>A0A2T5B8U6</accession>
<gene>
    <name evidence="10" type="ORF">C7449_104487</name>
</gene>
<evidence type="ECO:0000256" key="6">
    <source>
        <dbReference type="ARBA" id="ARBA00023002"/>
    </source>
</evidence>
<dbReference type="Pfam" id="PF02219">
    <property type="entry name" value="MTHFR"/>
    <property type="match status" value="1"/>
</dbReference>
<sequence length="383" mass="42061">MAHFDENPLGAHLPLDPLPGHSSLGRLERVLRRGEFAVTAELNPPDSANPEDVYERAAIFDGWVDGINAVDASGANCHMSSVGICALLTRMGYAPIMQIACRDKNRIAIQGDVLGAAAMGVANIMCLTGDGVQAGDQPGAKPVFDLDCMSLLETVRIMRDNSKFLSGRKLTTPPKVFLGAAINPFAPPYDFRPYRLAKKIEAGAQFVQSQYCFDVPMFREYMKKVRDLGLHEKCFILVGVGPMASAKTARWIRSNVPGIHIPDSVIARLEGAQDQKKEGKQLCIDIINEVKEIEGVSGIHVMAYRQEEYVAEIVHESGVLKGRKPWRREPNPVDQLVAERIERTREGVEQNQQQMAEIAAQTPPLIRAGAPAGMSLPTLKIER</sequence>
<keyword evidence="6 9" id="KW-0560">Oxidoreductase</keyword>
<dbReference type="GO" id="GO:0035999">
    <property type="term" value="P:tetrahydrofolate interconversion"/>
    <property type="evidence" value="ECO:0007669"/>
    <property type="project" value="UniProtKB-UniPathway"/>
</dbReference>
<protein>
    <recommendedName>
        <fullName evidence="9">Methylenetetrahydrofolate reductase</fullName>
    </recommendedName>
</protein>
<dbReference type="GO" id="GO:0106312">
    <property type="term" value="F:methylenetetrahydrofolate reductase (NADH) activity"/>
    <property type="evidence" value="ECO:0007669"/>
    <property type="project" value="UniProtKB-EC"/>
</dbReference>
<keyword evidence="4 9" id="KW-0285">Flavoprotein</keyword>
<reference evidence="10 11" key="1">
    <citation type="submission" date="2018-04" db="EMBL/GenBank/DDBJ databases">
        <title>Genomic Encyclopedia of Type Strains, Phase IV (KMG-IV): sequencing the most valuable type-strain genomes for metagenomic binning, comparative biology and taxonomic classification.</title>
        <authorList>
            <person name="Goeker M."/>
        </authorList>
    </citation>
    <scope>NUCLEOTIDE SEQUENCE [LARGE SCALE GENOMIC DNA]</scope>
    <source>
        <strain evidence="10 11">DSM 7138</strain>
    </source>
</reference>
<comment type="similarity">
    <text evidence="3 9">Belongs to the methylenetetrahydrofolate reductase family.</text>
</comment>
<evidence type="ECO:0000256" key="4">
    <source>
        <dbReference type="ARBA" id="ARBA00022630"/>
    </source>
</evidence>
<dbReference type="UniPathway" id="UPA00193"/>
<dbReference type="GO" id="GO:0005829">
    <property type="term" value="C:cytosol"/>
    <property type="evidence" value="ECO:0007669"/>
    <property type="project" value="TreeGrafter"/>
</dbReference>
<evidence type="ECO:0000313" key="11">
    <source>
        <dbReference type="Proteomes" id="UP000241247"/>
    </source>
</evidence>
<dbReference type="AlphaFoldDB" id="A0A2T5B8U6"/>
<name>A0A2T5B8U6_MYCDI</name>
<comment type="pathway">
    <text evidence="2 9">One-carbon metabolism; tetrahydrofolate interconversion.</text>
</comment>
<dbReference type="GO" id="GO:0071949">
    <property type="term" value="F:FAD binding"/>
    <property type="evidence" value="ECO:0007669"/>
    <property type="project" value="TreeGrafter"/>
</dbReference>
<dbReference type="PANTHER" id="PTHR45754">
    <property type="entry name" value="METHYLENETETRAHYDROFOLATE REDUCTASE"/>
    <property type="match status" value="1"/>
</dbReference>
<evidence type="ECO:0000256" key="3">
    <source>
        <dbReference type="ARBA" id="ARBA00006743"/>
    </source>
</evidence>
<dbReference type="RefSeq" id="WP_108003110.1">
    <property type="nucleotide sequence ID" value="NZ_JBHEEX010000007.1"/>
</dbReference>
<dbReference type="SUPFAM" id="SSF51730">
    <property type="entry name" value="FAD-linked oxidoreductase"/>
    <property type="match status" value="1"/>
</dbReference>
<comment type="catalytic activity">
    <reaction evidence="8">
        <text>(6S)-5-methyl-5,6,7,8-tetrahydrofolate + NAD(+) = (6R)-5,10-methylene-5,6,7,8-tetrahydrofolate + NADH + H(+)</text>
        <dbReference type="Rhea" id="RHEA:19821"/>
        <dbReference type="ChEBI" id="CHEBI:15378"/>
        <dbReference type="ChEBI" id="CHEBI:15636"/>
        <dbReference type="ChEBI" id="CHEBI:18608"/>
        <dbReference type="ChEBI" id="CHEBI:57540"/>
        <dbReference type="ChEBI" id="CHEBI:57945"/>
        <dbReference type="EC" id="1.5.1.54"/>
    </reaction>
    <physiologicalReaction direction="right-to-left" evidence="8">
        <dbReference type="Rhea" id="RHEA:19823"/>
    </physiologicalReaction>
</comment>
<dbReference type="Proteomes" id="UP000241247">
    <property type="component" value="Unassembled WGS sequence"/>
</dbReference>
<comment type="pathway">
    <text evidence="7">Amino-acid biosynthesis; L-methionine biosynthesis via de novo pathway.</text>
</comment>
<evidence type="ECO:0000256" key="9">
    <source>
        <dbReference type="RuleBase" id="RU003862"/>
    </source>
</evidence>
<dbReference type="InterPro" id="IPR003171">
    <property type="entry name" value="Mehydrof_redctse-like"/>
</dbReference>
<dbReference type="EMBL" id="PZZZ01000004">
    <property type="protein sequence ID" value="PTM95408.1"/>
    <property type="molecule type" value="Genomic_DNA"/>
</dbReference>
<evidence type="ECO:0000256" key="2">
    <source>
        <dbReference type="ARBA" id="ARBA00004777"/>
    </source>
</evidence>
<dbReference type="InterPro" id="IPR029041">
    <property type="entry name" value="FAD-linked_oxidoreductase-like"/>
</dbReference>